<dbReference type="GO" id="GO:0020037">
    <property type="term" value="F:heme binding"/>
    <property type="evidence" value="ECO:0007669"/>
    <property type="project" value="InterPro"/>
</dbReference>
<dbReference type="PRINTS" id="PR00465">
    <property type="entry name" value="EP450IV"/>
</dbReference>
<keyword evidence="5 6" id="KW-0349">Heme</keyword>
<dbReference type="GO" id="GO:0016705">
    <property type="term" value="F:oxidoreductase activity, acting on paired donors, with incorporation or reduction of molecular oxygen"/>
    <property type="evidence" value="ECO:0007669"/>
    <property type="project" value="InterPro"/>
</dbReference>
<dbReference type="InterPro" id="IPR050121">
    <property type="entry name" value="Cytochrome_P450_monoxygenase"/>
</dbReference>
<evidence type="ECO:0000313" key="8">
    <source>
        <dbReference type="Proteomes" id="UP000800035"/>
    </source>
</evidence>
<sequence length="534" mass="61253">MAVTEAAWAVARYVLYALWKRCILVYGYRIFLHPLHSLPGPFAARFTDWYGAYHAIFRRLAWVTYRNHQEYGPVYRHGPNKVVFNSVKALHDIYQNERLFKSRAYLVTQPFPDVYNLFNVLDKRLHRVKRRIIGQGVNERSMREFEPLMMEHVDTFVRELAKSCKDNKANVVDMTERCKYLGLDVIGQLGFGAAFNLQTSTENRFMVAGLETSNFRTNLYIQFPLLKKIGMEVALYPFILTSQMRYYKMLRDLIVARRSEGKHDKKDLYSFVVDIKDPETGEGMRLRDIWSEAAFFMPAGGDTTSTALAAVFFYLSRYPSSYERLATEIRSTFSSSSEIRNGPKLASCVYLRACIDETLRITPPICTTLWRQLPHSDGGPPLLVDGHIIPPGTEVGVNIYTLHHNEAYFPDPFTFSPERWLHSERGSLEAEDEVARKKLMHDAFTPFSVGARGCAGKAMAYQEASLAIAKTLWYLDFERPVHDKKADHVGEGFKGSGKVEFQVSDQFSSVHHGPNLVFYLRGDGWKELFDTTDN</sequence>
<dbReference type="EMBL" id="ML976993">
    <property type="protein sequence ID" value="KAF1955978.1"/>
    <property type="molecule type" value="Genomic_DNA"/>
</dbReference>
<dbReference type="CDD" id="cd11061">
    <property type="entry name" value="CYP67-like"/>
    <property type="match status" value="1"/>
</dbReference>
<organism evidence="7 8">
    <name type="scientific">Byssothecium circinans</name>
    <dbReference type="NCBI Taxonomy" id="147558"/>
    <lineage>
        <taxon>Eukaryota</taxon>
        <taxon>Fungi</taxon>
        <taxon>Dikarya</taxon>
        <taxon>Ascomycota</taxon>
        <taxon>Pezizomycotina</taxon>
        <taxon>Dothideomycetes</taxon>
        <taxon>Pleosporomycetidae</taxon>
        <taxon>Pleosporales</taxon>
        <taxon>Massarineae</taxon>
        <taxon>Massarinaceae</taxon>
        <taxon>Byssothecium</taxon>
    </lineage>
</organism>
<keyword evidence="3 5" id="KW-0479">Metal-binding</keyword>
<evidence type="ECO:0000256" key="5">
    <source>
        <dbReference type="PIRSR" id="PIRSR602403-1"/>
    </source>
</evidence>
<dbReference type="PRINTS" id="PR00385">
    <property type="entry name" value="P450"/>
</dbReference>
<dbReference type="InterPro" id="IPR001128">
    <property type="entry name" value="Cyt_P450"/>
</dbReference>
<dbReference type="Proteomes" id="UP000800035">
    <property type="component" value="Unassembled WGS sequence"/>
</dbReference>
<accession>A0A6A5TU74</accession>
<evidence type="ECO:0000256" key="2">
    <source>
        <dbReference type="ARBA" id="ARBA00010617"/>
    </source>
</evidence>
<keyword evidence="6" id="KW-0560">Oxidoreductase</keyword>
<proteinExistence type="inferred from homology"/>
<dbReference type="SUPFAM" id="SSF48264">
    <property type="entry name" value="Cytochrome P450"/>
    <property type="match status" value="1"/>
</dbReference>
<keyword evidence="8" id="KW-1185">Reference proteome</keyword>
<evidence type="ECO:0000256" key="6">
    <source>
        <dbReference type="RuleBase" id="RU000461"/>
    </source>
</evidence>
<dbReference type="AlphaFoldDB" id="A0A6A5TU74"/>
<dbReference type="InterPro" id="IPR002403">
    <property type="entry name" value="Cyt_P450_E_grp-IV"/>
</dbReference>
<dbReference type="PROSITE" id="PS00086">
    <property type="entry name" value="CYTOCHROME_P450"/>
    <property type="match status" value="1"/>
</dbReference>
<keyword evidence="4 5" id="KW-0408">Iron</keyword>
<gene>
    <name evidence="7" type="ORF">CC80DRAFT_446961</name>
</gene>
<protein>
    <submittedName>
        <fullName evidence="7">Cytochrome P450</fullName>
    </submittedName>
</protein>
<dbReference type="InterPro" id="IPR017972">
    <property type="entry name" value="Cyt_P450_CS"/>
</dbReference>
<comment type="similarity">
    <text evidence="2 6">Belongs to the cytochrome P450 family.</text>
</comment>
<dbReference type="PANTHER" id="PTHR24305">
    <property type="entry name" value="CYTOCHROME P450"/>
    <property type="match status" value="1"/>
</dbReference>
<dbReference type="PANTHER" id="PTHR24305:SF226">
    <property type="entry name" value="CYTOCHROME P450 MONOOXYGENASE"/>
    <property type="match status" value="1"/>
</dbReference>
<comment type="cofactor">
    <cofactor evidence="1 5">
        <name>heme</name>
        <dbReference type="ChEBI" id="CHEBI:30413"/>
    </cofactor>
</comment>
<dbReference type="GO" id="GO:0005506">
    <property type="term" value="F:iron ion binding"/>
    <property type="evidence" value="ECO:0007669"/>
    <property type="project" value="InterPro"/>
</dbReference>
<dbReference type="OrthoDB" id="1470350at2759"/>
<dbReference type="Gene3D" id="1.10.630.10">
    <property type="entry name" value="Cytochrome P450"/>
    <property type="match status" value="1"/>
</dbReference>
<evidence type="ECO:0000256" key="1">
    <source>
        <dbReference type="ARBA" id="ARBA00001971"/>
    </source>
</evidence>
<evidence type="ECO:0000256" key="4">
    <source>
        <dbReference type="ARBA" id="ARBA00023004"/>
    </source>
</evidence>
<feature type="binding site" description="axial binding residue" evidence="5">
    <location>
        <position position="454"/>
    </location>
    <ligand>
        <name>heme</name>
        <dbReference type="ChEBI" id="CHEBI:30413"/>
    </ligand>
    <ligandPart>
        <name>Fe</name>
        <dbReference type="ChEBI" id="CHEBI:18248"/>
    </ligandPart>
</feature>
<keyword evidence="6" id="KW-0503">Monooxygenase</keyword>
<dbReference type="Pfam" id="PF00067">
    <property type="entry name" value="p450"/>
    <property type="match status" value="1"/>
</dbReference>
<dbReference type="GO" id="GO:0004497">
    <property type="term" value="F:monooxygenase activity"/>
    <property type="evidence" value="ECO:0007669"/>
    <property type="project" value="UniProtKB-KW"/>
</dbReference>
<reference evidence="7" key="1">
    <citation type="journal article" date="2020" name="Stud. Mycol.">
        <title>101 Dothideomycetes genomes: a test case for predicting lifestyles and emergence of pathogens.</title>
        <authorList>
            <person name="Haridas S."/>
            <person name="Albert R."/>
            <person name="Binder M."/>
            <person name="Bloem J."/>
            <person name="Labutti K."/>
            <person name="Salamov A."/>
            <person name="Andreopoulos B."/>
            <person name="Baker S."/>
            <person name="Barry K."/>
            <person name="Bills G."/>
            <person name="Bluhm B."/>
            <person name="Cannon C."/>
            <person name="Castanera R."/>
            <person name="Culley D."/>
            <person name="Daum C."/>
            <person name="Ezra D."/>
            <person name="Gonzalez J."/>
            <person name="Henrissat B."/>
            <person name="Kuo A."/>
            <person name="Liang C."/>
            <person name="Lipzen A."/>
            <person name="Lutzoni F."/>
            <person name="Magnuson J."/>
            <person name="Mondo S."/>
            <person name="Nolan M."/>
            <person name="Ohm R."/>
            <person name="Pangilinan J."/>
            <person name="Park H.-J."/>
            <person name="Ramirez L."/>
            <person name="Alfaro M."/>
            <person name="Sun H."/>
            <person name="Tritt A."/>
            <person name="Yoshinaga Y."/>
            <person name="Zwiers L.-H."/>
            <person name="Turgeon B."/>
            <person name="Goodwin S."/>
            <person name="Spatafora J."/>
            <person name="Crous P."/>
            <person name="Grigoriev I."/>
        </authorList>
    </citation>
    <scope>NUCLEOTIDE SEQUENCE</scope>
    <source>
        <strain evidence="7">CBS 675.92</strain>
    </source>
</reference>
<evidence type="ECO:0000313" key="7">
    <source>
        <dbReference type="EMBL" id="KAF1955978.1"/>
    </source>
</evidence>
<name>A0A6A5TU74_9PLEO</name>
<dbReference type="InterPro" id="IPR036396">
    <property type="entry name" value="Cyt_P450_sf"/>
</dbReference>
<evidence type="ECO:0000256" key="3">
    <source>
        <dbReference type="ARBA" id="ARBA00022723"/>
    </source>
</evidence>